<feature type="binding site" evidence="5">
    <location>
        <position position="219"/>
    </location>
    <ligand>
        <name>S-adenosyl-L-methionine</name>
        <dbReference type="ChEBI" id="CHEBI:59789"/>
    </ligand>
</feature>
<evidence type="ECO:0000313" key="9">
    <source>
        <dbReference type="Proteomes" id="UP000530571"/>
    </source>
</evidence>
<organism evidence="8 9">
    <name type="scientific">Martelella radicis</name>
    <dbReference type="NCBI Taxonomy" id="1397476"/>
    <lineage>
        <taxon>Bacteria</taxon>
        <taxon>Pseudomonadati</taxon>
        <taxon>Pseudomonadota</taxon>
        <taxon>Alphaproteobacteria</taxon>
        <taxon>Hyphomicrobiales</taxon>
        <taxon>Aurantimonadaceae</taxon>
        <taxon>Martelella</taxon>
    </lineage>
</organism>
<evidence type="ECO:0000256" key="2">
    <source>
        <dbReference type="ARBA" id="ARBA00022679"/>
    </source>
</evidence>
<dbReference type="Gene3D" id="1.10.8.10">
    <property type="entry name" value="DNA helicase RuvA subunit, C-terminal domain"/>
    <property type="match status" value="1"/>
</dbReference>
<keyword evidence="1 5" id="KW-0489">Methyltransferase</keyword>
<dbReference type="NCBIfam" id="TIGR03534">
    <property type="entry name" value="RF_mod_PrmC"/>
    <property type="match status" value="1"/>
</dbReference>
<reference evidence="8 9" key="1">
    <citation type="submission" date="2020-08" db="EMBL/GenBank/DDBJ databases">
        <title>Genomic Encyclopedia of Type Strains, Phase IV (KMG-IV): sequencing the most valuable type-strain genomes for metagenomic binning, comparative biology and taxonomic classification.</title>
        <authorList>
            <person name="Goeker M."/>
        </authorList>
    </citation>
    <scope>NUCLEOTIDE SEQUENCE [LARGE SCALE GENOMIC DNA]</scope>
    <source>
        <strain evidence="8 9">DSM 28101</strain>
    </source>
</reference>
<feature type="domain" description="Release factor glutamine methyltransferase N-terminal" evidence="7">
    <location>
        <begin position="35"/>
        <end position="104"/>
    </location>
</feature>
<dbReference type="InterPro" id="IPR002052">
    <property type="entry name" value="DNA_methylase_N6_adenine_CS"/>
</dbReference>
<dbReference type="Pfam" id="PF17827">
    <property type="entry name" value="PrmC_N"/>
    <property type="match status" value="1"/>
</dbReference>
<dbReference type="GO" id="GO:0102559">
    <property type="term" value="F:peptide chain release factor N(5)-glutamine methyltransferase activity"/>
    <property type="evidence" value="ECO:0007669"/>
    <property type="project" value="UniProtKB-EC"/>
</dbReference>
<keyword evidence="2 5" id="KW-0808">Transferase</keyword>
<dbReference type="PROSITE" id="PS00092">
    <property type="entry name" value="N6_MTASE"/>
    <property type="match status" value="1"/>
</dbReference>
<feature type="binding site" evidence="5">
    <location>
        <position position="176"/>
    </location>
    <ligand>
        <name>S-adenosyl-L-methionine</name>
        <dbReference type="ChEBI" id="CHEBI:59789"/>
    </ligand>
</feature>
<dbReference type="EC" id="2.1.1.297" evidence="5"/>
<evidence type="ECO:0000313" key="8">
    <source>
        <dbReference type="EMBL" id="MBB4123092.1"/>
    </source>
</evidence>
<dbReference type="SUPFAM" id="SSF53335">
    <property type="entry name" value="S-adenosyl-L-methionine-dependent methyltransferases"/>
    <property type="match status" value="1"/>
</dbReference>
<evidence type="ECO:0000256" key="3">
    <source>
        <dbReference type="ARBA" id="ARBA00022691"/>
    </source>
</evidence>
<dbReference type="Pfam" id="PF05175">
    <property type="entry name" value="MTS"/>
    <property type="match status" value="1"/>
</dbReference>
<gene>
    <name evidence="5" type="primary">prmC</name>
    <name evidence="8" type="ORF">GGR30_003032</name>
</gene>
<dbReference type="InterPro" id="IPR019874">
    <property type="entry name" value="RF_methyltr_PrmC"/>
</dbReference>
<comment type="function">
    <text evidence="5">Methylates the class 1 translation termination release factors RF1/PrfA and RF2/PrfB on the glutamine residue of the universally conserved GGQ motif.</text>
</comment>
<evidence type="ECO:0000259" key="7">
    <source>
        <dbReference type="Pfam" id="PF17827"/>
    </source>
</evidence>
<dbReference type="Proteomes" id="UP000530571">
    <property type="component" value="Unassembled WGS sequence"/>
</dbReference>
<feature type="binding site" evidence="5">
    <location>
        <begin position="153"/>
        <end position="157"/>
    </location>
    <ligand>
        <name>S-adenosyl-L-methionine</name>
        <dbReference type="ChEBI" id="CHEBI:59789"/>
    </ligand>
</feature>
<comment type="catalytic activity">
    <reaction evidence="4 5">
        <text>L-glutaminyl-[peptide chain release factor] + S-adenosyl-L-methionine = N(5)-methyl-L-glutaminyl-[peptide chain release factor] + S-adenosyl-L-homocysteine + H(+)</text>
        <dbReference type="Rhea" id="RHEA:42896"/>
        <dbReference type="Rhea" id="RHEA-COMP:10271"/>
        <dbReference type="Rhea" id="RHEA-COMP:10272"/>
        <dbReference type="ChEBI" id="CHEBI:15378"/>
        <dbReference type="ChEBI" id="CHEBI:30011"/>
        <dbReference type="ChEBI" id="CHEBI:57856"/>
        <dbReference type="ChEBI" id="CHEBI:59789"/>
        <dbReference type="ChEBI" id="CHEBI:61891"/>
        <dbReference type="EC" id="2.1.1.297"/>
    </reaction>
</comment>
<dbReference type="GO" id="GO:0003676">
    <property type="term" value="F:nucleic acid binding"/>
    <property type="evidence" value="ECO:0007669"/>
    <property type="project" value="InterPro"/>
</dbReference>
<comment type="caution">
    <text evidence="8">The sequence shown here is derived from an EMBL/GenBank/DDBJ whole genome shotgun (WGS) entry which is preliminary data.</text>
</comment>
<dbReference type="InterPro" id="IPR040758">
    <property type="entry name" value="PrmC_N"/>
</dbReference>
<dbReference type="GO" id="GO:0032259">
    <property type="term" value="P:methylation"/>
    <property type="evidence" value="ECO:0007669"/>
    <property type="project" value="UniProtKB-KW"/>
</dbReference>
<dbReference type="InterPro" id="IPR050320">
    <property type="entry name" value="N5-glutamine_MTase"/>
</dbReference>
<dbReference type="InterPro" id="IPR004556">
    <property type="entry name" value="HemK-like"/>
</dbReference>
<dbReference type="InterPro" id="IPR029063">
    <property type="entry name" value="SAM-dependent_MTases_sf"/>
</dbReference>
<evidence type="ECO:0000256" key="4">
    <source>
        <dbReference type="ARBA" id="ARBA00048391"/>
    </source>
</evidence>
<dbReference type="PANTHER" id="PTHR18895:SF74">
    <property type="entry name" value="MTRF1L RELEASE FACTOR GLUTAMINE METHYLTRANSFERASE"/>
    <property type="match status" value="1"/>
</dbReference>
<name>A0A7W6KL05_9HYPH</name>
<accession>A0A7W6KL05</accession>
<keyword evidence="9" id="KW-1185">Reference proteome</keyword>
<sequence>MRWSMRLSPIIRLASSPSWALRPAEGVDVATLQGLYRKAAAAFETAGLETPAEDARHLVSGVLGLSLTEMMTEGARQMDADEEAAVAAAVERRLAREPVYRILGAREFYGLDFMLSADTLEPRPDTEILVESALPWLDAAAKRKGKVRLIDLGTGTGAIAIALLKNCAQARALATDIADGALETARANALINGVADRLDTVCGTWFSAVRGKFDMIVSNPPYIVSDLIETLAPEVKDHDPALALDGGKDGLDAYRAIAAKTGDHLAEDGVIALEIGFDQKDAVTAIFSEKGFALAQSHKDLGGNDRVVIFTSARKS</sequence>
<proteinExistence type="inferred from homology"/>
<protein>
    <recommendedName>
        <fullName evidence="5">Release factor glutamine methyltransferase</fullName>
        <shortName evidence="5">RF MTase</shortName>
        <ecNumber evidence="5">2.1.1.297</ecNumber>
    </recommendedName>
    <alternativeName>
        <fullName evidence="5">N5-glutamine methyltransferase PrmC</fullName>
    </alternativeName>
    <alternativeName>
        <fullName evidence="5">Protein-(glutamine-N5) MTase PrmC</fullName>
    </alternativeName>
    <alternativeName>
        <fullName evidence="5">Protein-glutamine N-methyltransferase PrmC</fullName>
    </alternativeName>
</protein>
<evidence type="ECO:0000259" key="6">
    <source>
        <dbReference type="Pfam" id="PF05175"/>
    </source>
</evidence>
<dbReference type="InterPro" id="IPR007848">
    <property type="entry name" value="Small_mtfrase_dom"/>
</dbReference>
<feature type="binding site" evidence="5">
    <location>
        <position position="205"/>
    </location>
    <ligand>
        <name>S-adenosyl-L-methionine</name>
        <dbReference type="ChEBI" id="CHEBI:59789"/>
    </ligand>
</feature>
<comment type="similarity">
    <text evidence="5">Belongs to the protein N5-glutamine methyltransferase family. PrmC subfamily.</text>
</comment>
<dbReference type="AlphaFoldDB" id="A0A7W6KL05"/>
<dbReference type="Gene3D" id="3.40.50.150">
    <property type="entry name" value="Vaccinia Virus protein VP39"/>
    <property type="match status" value="1"/>
</dbReference>
<feature type="domain" description="Methyltransferase small" evidence="6">
    <location>
        <begin position="146"/>
        <end position="223"/>
    </location>
</feature>
<feature type="binding site" evidence="5">
    <location>
        <begin position="219"/>
        <end position="222"/>
    </location>
    <ligand>
        <name>substrate</name>
    </ligand>
</feature>
<dbReference type="CDD" id="cd02440">
    <property type="entry name" value="AdoMet_MTases"/>
    <property type="match status" value="1"/>
</dbReference>
<dbReference type="HAMAP" id="MF_02126">
    <property type="entry name" value="RF_methyltr_PrmC"/>
    <property type="match status" value="1"/>
</dbReference>
<evidence type="ECO:0000256" key="5">
    <source>
        <dbReference type="HAMAP-Rule" id="MF_02126"/>
    </source>
</evidence>
<dbReference type="NCBIfam" id="TIGR00536">
    <property type="entry name" value="hemK_fam"/>
    <property type="match status" value="1"/>
</dbReference>
<evidence type="ECO:0000256" key="1">
    <source>
        <dbReference type="ARBA" id="ARBA00022603"/>
    </source>
</evidence>
<dbReference type="EMBL" id="JACIDZ010000010">
    <property type="protein sequence ID" value="MBB4123092.1"/>
    <property type="molecule type" value="Genomic_DNA"/>
</dbReference>
<keyword evidence="3 5" id="KW-0949">S-adenosyl-L-methionine</keyword>
<dbReference type="PANTHER" id="PTHR18895">
    <property type="entry name" value="HEMK METHYLTRANSFERASE"/>
    <property type="match status" value="1"/>
</dbReference>